<name>A0AAD7RXU0_9TELE</name>
<accession>A0AAD7RXU0</accession>
<organism evidence="2 3">
    <name type="scientific">Aldrovandia affinis</name>
    <dbReference type="NCBI Taxonomy" id="143900"/>
    <lineage>
        <taxon>Eukaryota</taxon>
        <taxon>Metazoa</taxon>
        <taxon>Chordata</taxon>
        <taxon>Craniata</taxon>
        <taxon>Vertebrata</taxon>
        <taxon>Euteleostomi</taxon>
        <taxon>Actinopterygii</taxon>
        <taxon>Neopterygii</taxon>
        <taxon>Teleostei</taxon>
        <taxon>Notacanthiformes</taxon>
        <taxon>Halosauridae</taxon>
        <taxon>Aldrovandia</taxon>
    </lineage>
</organism>
<gene>
    <name evidence="2" type="ORF">AAFF_G00098860</name>
</gene>
<keyword evidence="3" id="KW-1185">Reference proteome</keyword>
<evidence type="ECO:0000256" key="1">
    <source>
        <dbReference type="SAM" id="MobiDB-lite"/>
    </source>
</evidence>
<dbReference type="Proteomes" id="UP001221898">
    <property type="component" value="Unassembled WGS sequence"/>
</dbReference>
<comment type="caution">
    <text evidence="2">The sequence shown here is derived from an EMBL/GenBank/DDBJ whole genome shotgun (WGS) entry which is preliminary data.</text>
</comment>
<dbReference type="AlphaFoldDB" id="A0AAD7RXU0"/>
<reference evidence="2" key="1">
    <citation type="journal article" date="2023" name="Science">
        <title>Genome structures resolve the early diversification of teleost fishes.</title>
        <authorList>
            <person name="Parey E."/>
            <person name="Louis A."/>
            <person name="Montfort J."/>
            <person name="Bouchez O."/>
            <person name="Roques C."/>
            <person name="Iampietro C."/>
            <person name="Lluch J."/>
            <person name="Castinel A."/>
            <person name="Donnadieu C."/>
            <person name="Desvignes T."/>
            <person name="Floi Bucao C."/>
            <person name="Jouanno E."/>
            <person name="Wen M."/>
            <person name="Mejri S."/>
            <person name="Dirks R."/>
            <person name="Jansen H."/>
            <person name="Henkel C."/>
            <person name="Chen W.J."/>
            <person name="Zahm M."/>
            <person name="Cabau C."/>
            <person name="Klopp C."/>
            <person name="Thompson A.W."/>
            <person name="Robinson-Rechavi M."/>
            <person name="Braasch I."/>
            <person name="Lecointre G."/>
            <person name="Bobe J."/>
            <person name="Postlethwait J.H."/>
            <person name="Berthelot C."/>
            <person name="Roest Crollius H."/>
            <person name="Guiguen Y."/>
        </authorList>
    </citation>
    <scope>NUCLEOTIDE SEQUENCE</scope>
    <source>
        <strain evidence="2">NC1722</strain>
    </source>
</reference>
<protein>
    <submittedName>
        <fullName evidence="2">Uncharacterized protein</fullName>
    </submittedName>
</protein>
<feature type="region of interest" description="Disordered" evidence="1">
    <location>
        <begin position="54"/>
        <end position="75"/>
    </location>
</feature>
<sequence length="177" mass="19102">MTFPRQTCEARQAAMCLGPGAGVLTGRRDLWHRGHGAVTVTVLPEGRGRVHWLTGGQSASTQSAREGTLPTGTSLDNPTADCATIRIAFYMAGQQVSFLPSSLPLGTMPPSFSTRVPKQEPWPLGPPKGLKHQLESQVKLESAIIPALTHRYTKARSELTPTLTLRYGAQAATRLIF</sequence>
<evidence type="ECO:0000313" key="2">
    <source>
        <dbReference type="EMBL" id="KAJ8390966.1"/>
    </source>
</evidence>
<proteinExistence type="predicted"/>
<feature type="compositionally biased region" description="Polar residues" evidence="1">
    <location>
        <begin position="55"/>
        <end position="75"/>
    </location>
</feature>
<evidence type="ECO:0000313" key="3">
    <source>
        <dbReference type="Proteomes" id="UP001221898"/>
    </source>
</evidence>
<dbReference type="EMBL" id="JAINUG010000164">
    <property type="protein sequence ID" value="KAJ8390966.1"/>
    <property type="molecule type" value="Genomic_DNA"/>
</dbReference>